<sequence>MLSGSQINVVFYYLRKKIKYNPTLYQKRTTTLDKISDDYIKKTFLAYIDDNKSFTWDEKPHSILLQYAKGKRIAVGKKWTLLDSIYVPAFITQLEHWVLVEIDLPTQKIKVYDSIGGTAHKLKVKSEITAYKIVIPNLLAAANFYEERIEIKQGDFEIEFVEDMFVLYFKNRSDCGMFVIKWAEALMTNVSTGEVTQEKMIFFRQKLATELYHWGIDKKKRNYRTDSETEK</sequence>
<dbReference type="Pfam" id="PF02902">
    <property type="entry name" value="Peptidase_C48"/>
    <property type="match status" value="1"/>
</dbReference>
<gene>
    <name evidence="6" type="ORF">TorRG33x02_315100</name>
</gene>
<evidence type="ECO:0000259" key="5">
    <source>
        <dbReference type="PROSITE" id="PS50600"/>
    </source>
</evidence>
<dbReference type="GO" id="GO:0006508">
    <property type="term" value="P:proteolysis"/>
    <property type="evidence" value="ECO:0007669"/>
    <property type="project" value="UniProtKB-KW"/>
</dbReference>
<dbReference type="GO" id="GO:0005634">
    <property type="term" value="C:nucleus"/>
    <property type="evidence" value="ECO:0007669"/>
    <property type="project" value="TreeGrafter"/>
</dbReference>
<dbReference type="GO" id="GO:0016929">
    <property type="term" value="F:deSUMOylase activity"/>
    <property type="evidence" value="ECO:0007669"/>
    <property type="project" value="TreeGrafter"/>
</dbReference>
<dbReference type="InParanoid" id="A0A2P5BN98"/>
<evidence type="ECO:0000256" key="3">
    <source>
        <dbReference type="ARBA" id="ARBA00022801"/>
    </source>
</evidence>
<organism evidence="6 7">
    <name type="scientific">Trema orientale</name>
    <name type="common">Charcoal tree</name>
    <name type="synonym">Celtis orientalis</name>
    <dbReference type="NCBI Taxonomy" id="63057"/>
    <lineage>
        <taxon>Eukaryota</taxon>
        <taxon>Viridiplantae</taxon>
        <taxon>Streptophyta</taxon>
        <taxon>Embryophyta</taxon>
        <taxon>Tracheophyta</taxon>
        <taxon>Spermatophyta</taxon>
        <taxon>Magnoliopsida</taxon>
        <taxon>eudicotyledons</taxon>
        <taxon>Gunneridae</taxon>
        <taxon>Pentapetalae</taxon>
        <taxon>rosids</taxon>
        <taxon>fabids</taxon>
        <taxon>Rosales</taxon>
        <taxon>Cannabaceae</taxon>
        <taxon>Trema</taxon>
    </lineage>
</organism>
<keyword evidence="3" id="KW-0378">Hydrolase</keyword>
<evidence type="ECO:0000256" key="4">
    <source>
        <dbReference type="ARBA" id="ARBA00022807"/>
    </source>
</evidence>
<dbReference type="Proteomes" id="UP000237000">
    <property type="component" value="Unassembled WGS sequence"/>
</dbReference>
<dbReference type="FunCoup" id="A0A2P5BN98">
    <property type="interactions" value="25"/>
</dbReference>
<name>A0A2P5BN98_TREOI</name>
<dbReference type="SUPFAM" id="SSF54001">
    <property type="entry name" value="Cysteine proteinases"/>
    <property type="match status" value="1"/>
</dbReference>
<dbReference type="GO" id="GO:0016926">
    <property type="term" value="P:protein desumoylation"/>
    <property type="evidence" value="ECO:0007669"/>
    <property type="project" value="TreeGrafter"/>
</dbReference>
<keyword evidence="7" id="KW-1185">Reference proteome</keyword>
<dbReference type="InterPro" id="IPR038765">
    <property type="entry name" value="Papain-like_cys_pep_sf"/>
</dbReference>
<reference evidence="7" key="1">
    <citation type="submission" date="2016-06" db="EMBL/GenBank/DDBJ databases">
        <title>Parallel loss of symbiosis genes in relatives of nitrogen-fixing non-legume Parasponia.</title>
        <authorList>
            <person name="Van Velzen R."/>
            <person name="Holmer R."/>
            <person name="Bu F."/>
            <person name="Rutten L."/>
            <person name="Van Zeijl A."/>
            <person name="Liu W."/>
            <person name="Santuari L."/>
            <person name="Cao Q."/>
            <person name="Sharma T."/>
            <person name="Shen D."/>
            <person name="Roswanjaya Y."/>
            <person name="Wardhani T."/>
            <person name="Kalhor M.S."/>
            <person name="Jansen J."/>
            <person name="Van den Hoogen J."/>
            <person name="Gungor B."/>
            <person name="Hartog M."/>
            <person name="Hontelez J."/>
            <person name="Verver J."/>
            <person name="Yang W.-C."/>
            <person name="Schijlen E."/>
            <person name="Repin R."/>
            <person name="Schilthuizen M."/>
            <person name="Schranz E."/>
            <person name="Heidstra R."/>
            <person name="Miyata K."/>
            <person name="Fedorova E."/>
            <person name="Kohlen W."/>
            <person name="Bisseling T."/>
            <person name="Smit S."/>
            <person name="Geurts R."/>
        </authorList>
    </citation>
    <scope>NUCLEOTIDE SEQUENCE [LARGE SCALE GENOMIC DNA]</scope>
    <source>
        <strain evidence="7">cv. RG33-2</strain>
    </source>
</reference>
<dbReference type="PANTHER" id="PTHR12606:SF136">
    <property type="entry name" value="ULP1 PROTEASE FAMILY PROTEIN"/>
    <property type="match status" value="1"/>
</dbReference>
<feature type="domain" description="Ubiquitin-like protease family profile" evidence="5">
    <location>
        <begin position="1"/>
        <end position="186"/>
    </location>
</feature>
<proteinExistence type="inferred from homology"/>
<dbReference type="AlphaFoldDB" id="A0A2P5BN98"/>
<protein>
    <submittedName>
        <fullName evidence="6">Ulp1 protease family, C-terminal catalytic domain containing protein</fullName>
    </submittedName>
</protein>
<accession>A0A2P5BN98</accession>
<comment type="caution">
    <text evidence="6">The sequence shown here is derived from an EMBL/GenBank/DDBJ whole genome shotgun (WGS) entry which is preliminary data.</text>
</comment>
<dbReference type="PANTHER" id="PTHR12606">
    <property type="entry name" value="SENTRIN/SUMO-SPECIFIC PROTEASE"/>
    <property type="match status" value="1"/>
</dbReference>
<dbReference type="PROSITE" id="PS50600">
    <property type="entry name" value="ULP_PROTEASE"/>
    <property type="match status" value="1"/>
</dbReference>
<dbReference type="OrthoDB" id="1244802at2759"/>
<evidence type="ECO:0000256" key="2">
    <source>
        <dbReference type="ARBA" id="ARBA00022670"/>
    </source>
</evidence>
<evidence type="ECO:0000256" key="1">
    <source>
        <dbReference type="ARBA" id="ARBA00005234"/>
    </source>
</evidence>
<comment type="similarity">
    <text evidence="1">Belongs to the peptidase C48 family.</text>
</comment>
<dbReference type="Gene3D" id="3.40.395.10">
    <property type="entry name" value="Adenoviral Proteinase, Chain A"/>
    <property type="match status" value="1"/>
</dbReference>
<dbReference type="EMBL" id="JXTC01000488">
    <property type="protein sequence ID" value="PON50276.1"/>
    <property type="molecule type" value="Genomic_DNA"/>
</dbReference>
<evidence type="ECO:0000313" key="7">
    <source>
        <dbReference type="Proteomes" id="UP000237000"/>
    </source>
</evidence>
<evidence type="ECO:0000313" key="6">
    <source>
        <dbReference type="EMBL" id="PON50276.1"/>
    </source>
</evidence>
<dbReference type="InterPro" id="IPR003653">
    <property type="entry name" value="Peptidase_C48_C"/>
</dbReference>
<keyword evidence="2 6" id="KW-0645">Protease</keyword>
<keyword evidence="4" id="KW-0788">Thiol protease</keyword>